<reference evidence="3" key="1">
    <citation type="submission" date="2021-02" db="EMBL/GenBank/DDBJ databases">
        <authorList>
            <person name="Nowell W R."/>
        </authorList>
    </citation>
    <scope>NUCLEOTIDE SEQUENCE</scope>
</reference>
<dbReference type="Proteomes" id="UP000663865">
    <property type="component" value="Unassembled WGS sequence"/>
</dbReference>
<name>A0A818EQA9_9BILA</name>
<comment type="caution">
    <text evidence="3">The sequence shown here is derived from an EMBL/GenBank/DDBJ whole genome shotgun (WGS) entry which is preliminary data.</text>
</comment>
<dbReference type="EMBL" id="CAJNYT010001913">
    <property type="protein sequence ID" value="CAF3436563.1"/>
    <property type="molecule type" value="Genomic_DNA"/>
</dbReference>
<evidence type="ECO:0000313" key="1">
    <source>
        <dbReference type="EMBL" id="CAF3193473.1"/>
    </source>
</evidence>
<evidence type="ECO:0000313" key="3">
    <source>
        <dbReference type="EMBL" id="CAF3462513.1"/>
    </source>
</evidence>
<evidence type="ECO:0000313" key="2">
    <source>
        <dbReference type="EMBL" id="CAF3436563.1"/>
    </source>
</evidence>
<organism evidence="3 4">
    <name type="scientific">Rotaria socialis</name>
    <dbReference type="NCBI Taxonomy" id="392032"/>
    <lineage>
        <taxon>Eukaryota</taxon>
        <taxon>Metazoa</taxon>
        <taxon>Spiralia</taxon>
        <taxon>Gnathifera</taxon>
        <taxon>Rotifera</taxon>
        <taxon>Eurotatoria</taxon>
        <taxon>Bdelloidea</taxon>
        <taxon>Philodinida</taxon>
        <taxon>Philodinidae</taxon>
        <taxon>Rotaria</taxon>
    </lineage>
</organism>
<dbReference type="Proteomes" id="UP000663872">
    <property type="component" value="Unassembled WGS sequence"/>
</dbReference>
<dbReference type="EMBL" id="CAJNYD010000046">
    <property type="protein sequence ID" value="CAF3193473.1"/>
    <property type="molecule type" value="Genomic_DNA"/>
</dbReference>
<dbReference type="EMBL" id="CAJNYV010002205">
    <property type="protein sequence ID" value="CAF3462513.1"/>
    <property type="molecule type" value="Genomic_DNA"/>
</dbReference>
<sequence>MPFERHAWFRNRYTEPSIVLYNSHKSYIWLWKLSVLLKIVAKTTNWDATFVRIVEKMLARILLTTNLAGHG</sequence>
<accession>A0A818EQA9</accession>
<protein>
    <submittedName>
        <fullName evidence="3">Uncharacterized protein</fullName>
    </submittedName>
</protein>
<proteinExistence type="predicted"/>
<dbReference type="AlphaFoldDB" id="A0A818EQA9"/>
<gene>
    <name evidence="2" type="ORF">GRG538_LOCUS13119</name>
    <name evidence="3" type="ORF">KIK155_LOCUS13203</name>
    <name evidence="1" type="ORF">LUA448_LOCUS1748</name>
</gene>
<evidence type="ECO:0000313" key="4">
    <source>
        <dbReference type="Proteomes" id="UP000663865"/>
    </source>
</evidence>
<dbReference type="Proteomes" id="UP000663833">
    <property type="component" value="Unassembled WGS sequence"/>
</dbReference>